<dbReference type="AlphaFoldDB" id="A0AA35ZWQ1"/>
<organism evidence="3 4">
    <name type="scientific">Lactuca saligna</name>
    <name type="common">Willowleaf lettuce</name>
    <dbReference type="NCBI Taxonomy" id="75948"/>
    <lineage>
        <taxon>Eukaryota</taxon>
        <taxon>Viridiplantae</taxon>
        <taxon>Streptophyta</taxon>
        <taxon>Embryophyta</taxon>
        <taxon>Tracheophyta</taxon>
        <taxon>Spermatophyta</taxon>
        <taxon>Magnoliopsida</taxon>
        <taxon>eudicotyledons</taxon>
        <taxon>Gunneridae</taxon>
        <taxon>Pentapetalae</taxon>
        <taxon>asterids</taxon>
        <taxon>campanulids</taxon>
        <taxon>Asterales</taxon>
        <taxon>Asteraceae</taxon>
        <taxon>Cichorioideae</taxon>
        <taxon>Cichorieae</taxon>
        <taxon>Lactucinae</taxon>
        <taxon>Lactuca</taxon>
    </lineage>
</organism>
<dbReference type="EMBL" id="OX465084">
    <property type="protein sequence ID" value="CAI9299077.1"/>
    <property type="molecule type" value="Genomic_DNA"/>
</dbReference>
<evidence type="ECO:0000256" key="1">
    <source>
        <dbReference type="SAM" id="Coils"/>
    </source>
</evidence>
<reference evidence="3" key="1">
    <citation type="submission" date="2023-04" db="EMBL/GenBank/DDBJ databases">
        <authorList>
            <person name="Vijverberg K."/>
            <person name="Xiong W."/>
            <person name="Schranz E."/>
        </authorList>
    </citation>
    <scope>NUCLEOTIDE SEQUENCE</scope>
</reference>
<evidence type="ECO:0000256" key="2">
    <source>
        <dbReference type="SAM" id="MobiDB-lite"/>
    </source>
</evidence>
<accession>A0AA35ZWQ1</accession>
<name>A0AA35ZWQ1_LACSI</name>
<keyword evidence="1" id="KW-0175">Coiled coil</keyword>
<dbReference type="Proteomes" id="UP001177003">
    <property type="component" value="Chromosome 8"/>
</dbReference>
<evidence type="ECO:0000313" key="4">
    <source>
        <dbReference type="Proteomes" id="UP001177003"/>
    </source>
</evidence>
<gene>
    <name evidence="3" type="ORF">LSALG_LOCUS37803</name>
</gene>
<feature type="coiled-coil region" evidence="1">
    <location>
        <begin position="8"/>
        <end position="35"/>
    </location>
</feature>
<sequence>MYYLEIENERVDKRINKLEDDLEKLKRGVLNVSEAASCHGKLVGKPVKKHATPVKKDETPVKKERGDMEEGNGIEKKNKKKEKQNVTLQRSWTREQMKKRIKIEKSSIL</sequence>
<protein>
    <submittedName>
        <fullName evidence="3">Uncharacterized protein</fullName>
    </submittedName>
</protein>
<keyword evidence="4" id="KW-1185">Reference proteome</keyword>
<feature type="region of interest" description="Disordered" evidence="2">
    <location>
        <begin position="44"/>
        <end position="93"/>
    </location>
</feature>
<evidence type="ECO:0000313" key="3">
    <source>
        <dbReference type="EMBL" id="CAI9299077.1"/>
    </source>
</evidence>
<feature type="compositionally biased region" description="Basic and acidic residues" evidence="2">
    <location>
        <begin position="54"/>
        <end position="76"/>
    </location>
</feature>
<proteinExistence type="predicted"/>